<keyword evidence="1" id="KW-0812">Transmembrane</keyword>
<dbReference type="AlphaFoldDB" id="A0AAW2Q419"/>
<proteinExistence type="predicted"/>
<sequence length="510" mass="58301">MCLIPPSIAGQHGWLRNFKTCPKVLPSPVNLSALPLPSPWTNQHSPGPSHTIASYIMIVSCLLCMTYLLTSFFIVPNVKVTHFSTSLQDLYPPTSLEHIVFGIASNDKSWLSWKEYVRLWWRPREMRGCVFLESTPPNATTVNQADASALPPICVSGDTSQFRYTYRNGLRSAIRVARVVSETVALNHSNVRWFVFGDDDTVFFPENLVKTLSKYDHGLWYYIGTNSESYKQNKFFAFEMAFGGAGFAISYPLAKVLAKVFDSCLERYPHLYGSDSRIQSCLAELGVSLTHEPGFHQMDVRGSVFGLLASHPIRPLVSLHHGEAMDPIFPKMTPIKALEHLFKAVSIDSQRVMQQTVCYDRWFSWTISVSWGYAVQIFPHNVFLPDAIRTQETYIPWRKGGGINDLYVMDTLEYNPDPCRRPPVFFLHDVSSGRNRIRSTYRMMTSDNCTFDMASPRKLEEITVFSQKQDLDHKQVHFSCKRHEDNVVTCYRPLPALYWKLLYENVVMKS</sequence>
<organism evidence="2">
    <name type="scientific">Sesamum calycinum</name>
    <dbReference type="NCBI Taxonomy" id="2727403"/>
    <lineage>
        <taxon>Eukaryota</taxon>
        <taxon>Viridiplantae</taxon>
        <taxon>Streptophyta</taxon>
        <taxon>Embryophyta</taxon>
        <taxon>Tracheophyta</taxon>
        <taxon>Spermatophyta</taxon>
        <taxon>Magnoliopsida</taxon>
        <taxon>eudicotyledons</taxon>
        <taxon>Gunneridae</taxon>
        <taxon>Pentapetalae</taxon>
        <taxon>asterids</taxon>
        <taxon>lamiids</taxon>
        <taxon>Lamiales</taxon>
        <taxon>Pedaliaceae</taxon>
        <taxon>Sesamum</taxon>
    </lineage>
</organism>
<dbReference type="Gene3D" id="3.90.550.50">
    <property type="match status" value="1"/>
</dbReference>
<keyword evidence="1" id="KW-0472">Membrane</keyword>
<feature type="transmembrane region" description="Helical" evidence="1">
    <location>
        <begin position="235"/>
        <end position="254"/>
    </location>
</feature>
<dbReference type="EMBL" id="JACGWM010000007">
    <property type="protein sequence ID" value="KAL0362355.1"/>
    <property type="molecule type" value="Genomic_DNA"/>
</dbReference>
<reference evidence="2" key="1">
    <citation type="submission" date="2020-06" db="EMBL/GenBank/DDBJ databases">
        <authorList>
            <person name="Li T."/>
            <person name="Hu X."/>
            <person name="Zhang T."/>
            <person name="Song X."/>
            <person name="Zhang H."/>
            <person name="Dai N."/>
            <person name="Sheng W."/>
            <person name="Hou X."/>
            <person name="Wei L."/>
        </authorList>
    </citation>
    <scope>NUCLEOTIDE SEQUENCE</scope>
    <source>
        <strain evidence="2">KEN8</strain>
        <tissue evidence="2">Leaf</tissue>
    </source>
</reference>
<comment type="caution">
    <text evidence="2">The sequence shown here is derived from an EMBL/GenBank/DDBJ whole genome shotgun (WGS) entry which is preliminary data.</text>
</comment>
<keyword evidence="1" id="KW-1133">Transmembrane helix</keyword>
<name>A0AAW2Q419_9LAMI</name>
<protein>
    <submittedName>
        <fullName evidence="2">Uncharacterized protein</fullName>
    </submittedName>
</protein>
<feature type="transmembrane region" description="Helical" evidence="1">
    <location>
        <begin position="52"/>
        <end position="75"/>
    </location>
</feature>
<dbReference type="FunFam" id="3.90.550.50:FF:000006">
    <property type="entry name" value="Fringe-related protein-like"/>
    <property type="match status" value="1"/>
</dbReference>
<reference evidence="2" key="2">
    <citation type="journal article" date="2024" name="Plant">
        <title>Genomic evolution and insights into agronomic trait innovations of Sesamum species.</title>
        <authorList>
            <person name="Miao H."/>
            <person name="Wang L."/>
            <person name="Qu L."/>
            <person name="Liu H."/>
            <person name="Sun Y."/>
            <person name="Le M."/>
            <person name="Wang Q."/>
            <person name="Wei S."/>
            <person name="Zheng Y."/>
            <person name="Lin W."/>
            <person name="Duan Y."/>
            <person name="Cao H."/>
            <person name="Xiong S."/>
            <person name="Wang X."/>
            <person name="Wei L."/>
            <person name="Li C."/>
            <person name="Ma Q."/>
            <person name="Ju M."/>
            <person name="Zhao R."/>
            <person name="Li G."/>
            <person name="Mu C."/>
            <person name="Tian Q."/>
            <person name="Mei H."/>
            <person name="Zhang T."/>
            <person name="Gao T."/>
            <person name="Zhang H."/>
        </authorList>
    </citation>
    <scope>NUCLEOTIDE SEQUENCE</scope>
    <source>
        <strain evidence="2">KEN8</strain>
    </source>
</reference>
<dbReference type="PANTHER" id="PTHR10811">
    <property type="entry name" value="FRINGE-RELATED"/>
    <property type="match status" value="1"/>
</dbReference>
<evidence type="ECO:0000256" key="1">
    <source>
        <dbReference type="SAM" id="Phobius"/>
    </source>
</evidence>
<dbReference type="Pfam" id="PF04646">
    <property type="entry name" value="DUF604"/>
    <property type="match status" value="1"/>
</dbReference>
<dbReference type="InterPro" id="IPR006740">
    <property type="entry name" value="DUF604"/>
</dbReference>
<evidence type="ECO:0000313" key="2">
    <source>
        <dbReference type="EMBL" id="KAL0362355.1"/>
    </source>
</evidence>
<gene>
    <name evidence="2" type="ORF">Scaly_1190700</name>
</gene>
<accession>A0AAW2Q419</accession>